<comment type="caution">
    <text evidence="2">The sequence shown here is derived from an EMBL/GenBank/DDBJ whole genome shotgun (WGS) entry which is preliminary data.</text>
</comment>
<proteinExistence type="predicted"/>
<dbReference type="eggNOG" id="COG3472">
    <property type="taxonomic scope" value="Bacteria"/>
</dbReference>
<dbReference type="AlphaFoldDB" id="G9ZQM3"/>
<protein>
    <recommendedName>
        <fullName evidence="1">GmrSD restriction endonucleases N-terminal domain-containing protein</fullName>
    </recommendedName>
</protein>
<evidence type="ECO:0000259" key="1">
    <source>
        <dbReference type="Pfam" id="PF03235"/>
    </source>
</evidence>
<reference evidence="2 3" key="1">
    <citation type="submission" date="2011-09" db="EMBL/GenBank/DDBJ databases">
        <authorList>
            <person name="Weinstock G."/>
            <person name="Sodergren E."/>
            <person name="Clifton S."/>
            <person name="Fulton L."/>
            <person name="Fulton B."/>
            <person name="Courtney L."/>
            <person name="Fronick C."/>
            <person name="Harrison M."/>
            <person name="Strong C."/>
            <person name="Farmer C."/>
            <person name="Delahaunty K."/>
            <person name="Markovic C."/>
            <person name="Hall O."/>
            <person name="Minx P."/>
            <person name="Tomlinson C."/>
            <person name="Mitreva M."/>
            <person name="Hou S."/>
            <person name="Chen J."/>
            <person name="Wollam A."/>
            <person name="Pepin K.H."/>
            <person name="Johnson M."/>
            <person name="Bhonagiri V."/>
            <person name="Zhang X."/>
            <person name="Suruliraj S."/>
            <person name="Warren W."/>
            <person name="Chinwalla A."/>
            <person name="Mardis E.R."/>
            <person name="Wilson R.K."/>
        </authorList>
    </citation>
    <scope>NUCLEOTIDE SEQUENCE [LARGE SCALE GENOMIC DNA]</scope>
    <source>
        <strain evidence="2 3">F0439</strain>
    </source>
</reference>
<feature type="non-terminal residue" evidence="2">
    <location>
        <position position="1"/>
    </location>
</feature>
<dbReference type="RefSeq" id="WP_008213638.1">
    <property type="nucleotide sequence ID" value="NZ_JH415022.1"/>
</dbReference>
<dbReference type="Pfam" id="PF03235">
    <property type="entry name" value="GmrSD_N"/>
    <property type="match status" value="1"/>
</dbReference>
<dbReference type="eggNOG" id="COG1479">
    <property type="taxonomic scope" value="Bacteria"/>
</dbReference>
<accession>G9ZQM3</accession>
<sequence length="580" mass="66400">SIGTVLNWIKSGEIGLPELQRPFVWKSSKVRDLVDSLYRGFPIGYLITWNNTTVKLKGGGSAVGKKIIIDGQQRITALRAALTGEPILNKQLESKRIKIAFNPWNEKFETTTAPIEKNKRWINDIANLFQMANTFSFINNFLLKNNDKTPTERDKAVNAIEKLHALTNNDIGNIVLSSELPIEDVTEIFNRINSKGTVLNSADFVMSKLSADEKHNGEKIRRAIDYFAKLLVNPTMLADIKNNDAGFTASNYFKQIAWAANERTDLYDPDFGDILHVILNFQFGRGKLTDLVGLISGRDFKTKTYTEEAMDKAYHELETGLLRFVNKSNFERYIMLLRSLGMISRKTLSLSGKGAINFGYSLYLLLKYQGQTTNFELETIVKKWIIMSALTYRYSGSSETQSQTDIRKFASTDPVKYLNSIVKQELPDSYWHNTLPNGALVSSSTQANVWRIFVMSQVRKHTIAWLEKDHEVADLLIEQGNIHHIFPRAYLKKNGLSQTMYNQIANYIWITQPRNLQISDRAPKDYLADQQIIKYGNAKSFSENAIPESLKHDDYTEYEDFLVKRRQLISQKLKEYFESL</sequence>
<dbReference type="PANTHER" id="PTHR37292:SF2">
    <property type="entry name" value="DUF262 DOMAIN-CONTAINING PROTEIN"/>
    <property type="match status" value="1"/>
</dbReference>
<dbReference type="PATRIC" id="fig|797515.3.peg.1855"/>
<name>G9ZQM3_9LACO</name>
<dbReference type="STRING" id="797515.HMPREF9103_02030"/>
<dbReference type="Proteomes" id="UP000004625">
    <property type="component" value="Unassembled WGS sequence"/>
</dbReference>
<keyword evidence="3" id="KW-1185">Reference proteome</keyword>
<evidence type="ECO:0000313" key="3">
    <source>
        <dbReference type="Proteomes" id="UP000004625"/>
    </source>
</evidence>
<evidence type="ECO:0000313" key="2">
    <source>
        <dbReference type="EMBL" id="EHL97283.1"/>
    </source>
</evidence>
<gene>
    <name evidence="2" type="ORF">HMPREF9103_02030</name>
</gene>
<dbReference type="HOGENOM" id="CLU_469750_0_0_9"/>
<dbReference type="PANTHER" id="PTHR37292">
    <property type="entry name" value="VNG6097C"/>
    <property type="match status" value="1"/>
</dbReference>
<dbReference type="InterPro" id="IPR004919">
    <property type="entry name" value="GmrSD_N"/>
</dbReference>
<dbReference type="EMBL" id="AGEY01000137">
    <property type="protein sequence ID" value="EHL97283.1"/>
    <property type="molecule type" value="Genomic_DNA"/>
</dbReference>
<organism evidence="2 3">
    <name type="scientific">Lentilactobacillus parafarraginis F0439</name>
    <dbReference type="NCBI Taxonomy" id="797515"/>
    <lineage>
        <taxon>Bacteria</taxon>
        <taxon>Bacillati</taxon>
        <taxon>Bacillota</taxon>
        <taxon>Bacilli</taxon>
        <taxon>Lactobacillales</taxon>
        <taxon>Lactobacillaceae</taxon>
        <taxon>Lentilactobacillus</taxon>
    </lineage>
</organism>
<feature type="domain" description="GmrSD restriction endonucleases N-terminal" evidence="1">
    <location>
        <begin position="5"/>
        <end position="209"/>
    </location>
</feature>